<dbReference type="GO" id="GO:0006506">
    <property type="term" value="P:GPI anchor biosynthetic process"/>
    <property type="evidence" value="ECO:0007669"/>
    <property type="project" value="TreeGrafter"/>
</dbReference>
<evidence type="ECO:0000256" key="9">
    <source>
        <dbReference type="ARBA" id="ARBA00024708"/>
    </source>
</evidence>
<evidence type="ECO:0000256" key="2">
    <source>
        <dbReference type="ARBA" id="ARBA00006065"/>
    </source>
</evidence>
<sequence length="476" mass="54919">MPSIQQAIIAWIGDMYFFAYIREVISLRLARTWFIIHGLSLYWTYTCTRPFSNSTEATLFCIALYYWPRALDTGHKTAWMPFAKALLAAFTCVLFRPTSLVMWSFLGSKLVIDTLRYQSLRVALKCLVLAMLIGVLVLGGGFLLDSLYFGEATWTIRNFFVVNVVCSLSAHYGENVWHWYFTVGLPSVLTLLAPFSMFNWWRSLRVLGQGPFHSLAVLCFWTISAYSFLAHKEARFLQPVVPIMHLFAVQLFRPLSDSWKSCWRSIPKVLRYLLISQVPITLYVTMFHAHGQIAVMQYIHSVASPRTSVGFLMPCHSTPWQSHMHARNLEVLDLDNKLVSGDEGRAWFITCDPPLCHDPSTYWSQTDFFLEDPVKYLTERFPSKVDRSFPPMQVAHFRAPGPSNKTDVFAQHISSDQGWRHTWPTHLVMYSSLLDVGLPMTVGELLTRRGYREEKRFWNALWHPEKERQGDVVVFG</sequence>
<comment type="similarity">
    <text evidence="2">Belongs to the glycosyltransferase 22 family. PIGB subfamily.</text>
</comment>
<accession>A0AAJ5YTJ4</accession>
<feature type="transmembrane region" description="Helical" evidence="10">
    <location>
        <begin position="179"/>
        <end position="200"/>
    </location>
</feature>
<comment type="subcellular location">
    <subcellularLocation>
        <location evidence="1 10">Endoplasmic reticulum membrane</location>
        <topology evidence="1 10">Multi-pass membrane protein</topology>
    </subcellularLocation>
</comment>
<evidence type="ECO:0000313" key="11">
    <source>
        <dbReference type="EMBL" id="WFC99020.1"/>
    </source>
</evidence>
<dbReference type="GO" id="GO:0005789">
    <property type="term" value="C:endoplasmic reticulum membrane"/>
    <property type="evidence" value="ECO:0007669"/>
    <property type="project" value="UniProtKB-SubCell"/>
</dbReference>
<dbReference type="AlphaFoldDB" id="A0AAJ5YTJ4"/>
<evidence type="ECO:0000256" key="10">
    <source>
        <dbReference type="RuleBase" id="RU363075"/>
    </source>
</evidence>
<dbReference type="EC" id="2.4.1.-" evidence="10"/>
<keyword evidence="3 10" id="KW-0328">Glycosyltransferase</keyword>
<evidence type="ECO:0000256" key="7">
    <source>
        <dbReference type="ARBA" id="ARBA00022989"/>
    </source>
</evidence>
<evidence type="ECO:0000256" key="4">
    <source>
        <dbReference type="ARBA" id="ARBA00022679"/>
    </source>
</evidence>
<comment type="caution">
    <text evidence="10">Lacks conserved residue(s) required for the propagation of feature annotation.</text>
</comment>
<keyword evidence="4" id="KW-0808">Transferase</keyword>
<evidence type="ECO:0000313" key="12">
    <source>
        <dbReference type="Proteomes" id="UP001219567"/>
    </source>
</evidence>
<evidence type="ECO:0000256" key="3">
    <source>
        <dbReference type="ARBA" id="ARBA00022676"/>
    </source>
</evidence>
<evidence type="ECO:0000256" key="8">
    <source>
        <dbReference type="ARBA" id="ARBA00023136"/>
    </source>
</evidence>
<dbReference type="Proteomes" id="UP001219567">
    <property type="component" value="Chromosome 2"/>
</dbReference>
<feature type="transmembrane region" description="Helical" evidence="10">
    <location>
        <begin position="85"/>
        <end position="106"/>
    </location>
</feature>
<reference evidence="11 12" key="1">
    <citation type="submission" date="2023-03" db="EMBL/GenBank/DDBJ databases">
        <title>Mating type loci evolution in Malassezia.</title>
        <authorList>
            <person name="Coelho M.A."/>
        </authorList>
    </citation>
    <scope>NUCLEOTIDE SEQUENCE [LARGE SCALE GENOMIC DNA]</scope>
    <source>
        <strain evidence="11 12">CBS 9725</strain>
    </source>
</reference>
<comment type="function">
    <text evidence="9">Mannosyltransferase involved in glycosylphosphatidylinositol-anchor biosynthesis. Transfers the third mannose to Man2-GlcN-acyl-PI during GPI precursor assembly.</text>
</comment>
<keyword evidence="8 10" id="KW-0472">Membrane</keyword>
<dbReference type="PANTHER" id="PTHR22760">
    <property type="entry name" value="GLYCOSYLTRANSFERASE"/>
    <property type="match status" value="1"/>
</dbReference>
<organism evidence="11 12">
    <name type="scientific">Malassezia yamatoensis</name>
    <dbReference type="NCBI Taxonomy" id="253288"/>
    <lineage>
        <taxon>Eukaryota</taxon>
        <taxon>Fungi</taxon>
        <taxon>Dikarya</taxon>
        <taxon>Basidiomycota</taxon>
        <taxon>Ustilaginomycotina</taxon>
        <taxon>Malasseziomycetes</taxon>
        <taxon>Malasseziales</taxon>
        <taxon>Malasseziaceae</taxon>
        <taxon>Malassezia</taxon>
    </lineage>
</organism>
<feature type="transmembrane region" description="Helical" evidence="10">
    <location>
        <begin position="212"/>
        <end position="230"/>
    </location>
</feature>
<dbReference type="GO" id="GO:0000026">
    <property type="term" value="F:alpha-1,2-mannosyltransferase activity"/>
    <property type="evidence" value="ECO:0007669"/>
    <property type="project" value="TreeGrafter"/>
</dbReference>
<dbReference type="InterPro" id="IPR005599">
    <property type="entry name" value="GPI_mannosylTrfase"/>
</dbReference>
<evidence type="ECO:0000256" key="5">
    <source>
        <dbReference type="ARBA" id="ARBA00022692"/>
    </source>
</evidence>
<protein>
    <recommendedName>
        <fullName evidence="10">Mannosyltransferase</fullName>
        <ecNumber evidence="10">2.4.1.-</ecNumber>
    </recommendedName>
</protein>
<gene>
    <name evidence="11" type="primary">GPI10</name>
    <name evidence="11" type="ORF">MYAM1_001755</name>
</gene>
<proteinExistence type="inferred from homology"/>
<evidence type="ECO:0000256" key="6">
    <source>
        <dbReference type="ARBA" id="ARBA00022824"/>
    </source>
</evidence>
<keyword evidence="7 10" id="KW-1133">Transmembrane helix</keyword>
<keyword evidence="12" id="KW-1185">Reference proteome</keyword>
<dbReference type="PANTHER" id="PTHR22760:SF4">
    <property type="entry name" value="GPI MANNOSYLTRANSFERASE 3"/>
    <property type="match status" value="1"/>
</dbReference>
<dbReference type="EMBL" id="CP119944">
    <property type="protein sequence ID" value="WFC99020.1"/>
    <property type="molecule type" value="Genomic_DNA"/>
</dbReference>
<dbReference type="Pfam" id="PF03901">
    <property type="entry name" value="Glyco_transf_22"/>
    <property type="match status" value="1"/>
</dbReference>
<feature type="transmembrane region" description="Helical" evidence="10">
    <location>
        <begin position="122"/>
        <end position="144"/>
    </location>
</feature>
<name>A0AAJ5YTJ4_9BASI</name>
<evidence type="ECO:0000256" key="1">
    <source>
        <dbReference type="ARBA" id="ARBA00004477"/>
    </source>
</evidence>
<keyword evidence="6 10" id="KW-0256">Endoplasmic reticulum</keyword>
<keyword evidence="5 10" id="KW-0812">Transmembrane</keyword>